<evidence type="ECO:0000313" key="4">
    <source>
        <dbReference type="Proteomes" id="UP000620133"/>
    </source>
</evidence>
<dbReference type="InterPro" id="IPR015797">
    <property type="entry name" value="NUDIX_hydrolase-like_dom_sf"/>
</dbReference>
<proteinExistence type="predicted"/>
<protein>
    <submittedName>
        <fullName evidence="3">NUDIX hydrolase</fullName>
    </submittedName>
</protein>
<dbReference type="CDD" id="cd02883">
    <property type="entry name" value="NUDIX_Hydrolase"/>
    <property type="match status" value="1"/>
</dbReference>
<organism evidence="3 4">
    <name type="scientific">Mariniplasma anaerobium</name>
    <dbReference type="NCBI Taxonomy" id="2735436"/>
    <lineage>
        <taxon>Bacteria</taxon>
        <taxon>Bacillati</taxon>
        <taxon>Mycoplasmatota</taxon>
        <taxon>Mollicutes</taxon>
        <taxon>Acholeplasmatales</taxon>
        <taxon>Acholeplasmataceae</taxon>
        <taxon>Mariniplasma</taxon>
    </lineage>
</organism>
<dbReference type="KEGG" id="manr:MPAN_014230"/>
<dbReference type="EMBL" id="AP024412">
    <property type="protein sequence ID" value="BCR36530.1"/>
    <property type="molecule type" value="Genomic_DNA"/>
</dbReference>
<keyword evidence="4" id="KW-1185">Reference proteome</keyword>
<accession>A0A7U9TIW1</accession>
<evidence type="ECO:0000256" key="2">
    <source>
        <dbReference type="ARBA" id="ARBA00022801"/>
    </source>
</evidence>
<keyword evidence="2 3" id="KW-0378">Hydrolase</keyword>
<name>A0A7U9TIW1_9MOLU</name>
<evidence type="ECO:0000256" key="1">
    <source>
        <dbReference type="ARBA" id="ARBA00001946"/>
    </source>
</evidence>
<gene>
    <name evidence="3" type="ORF">MPAN_014230</name>
</gene>
<dbReference type="PROSITE" id="PS51462">
    <property type="entry name" value="NUDIX"/>
    <property type="match status" value="1"/>
</dbReference>
<dbReference type="InterPro" id="IPR020084">
    <property type="entry name" value="NUDIX_hydrolase_CS"/>
</dbReference>
<dbReference type="Pfam" id="PF00293">
    <property type="entry name" value="NUDIX"/>
    <property type="match status" value="1"/>
</dbReference>
<comment type="cofactor">
    <cofactor evidence="1">
        <name>Mg(2+)</name>
        <dbReference type="ChEBI" id="CHEBI:18420"/>
    </cofactor>
</comment>
<dbReference type="PROSITE" id="PS00893">
    <property type="entry name" value="NUDIX_BOX"/>
    <property type="match status" value="1"/>
</dbReference>
<reference evidence="3" key="1">
    <citation type="submission" date="2021-01" db="EMBL/GenBank/DDBJ databases">
        <title>Draft genome sequence of Acholeplasmataceae bacterium strain Mahy22.</title>
        <authorList>
            <person name="Watanabe M."/>
            <person name="Kojima H."/>
            <person name="Fukui M."/>
        </authorList>
    </citation>
    <scope>NUCLEOTIDE SEQUENCE</scope>
    <source>
        <strain evidence="3">Mahy22</strain>
    </source>
</reference>
<dbReference type="SUPFAM" id="SSF55811">
    <property type="entry name" value="Nudix"/>
    <property type="match status" value="1"/>
</dbReference>
<dbReference type="PANTHER" id="PTHR43046:SF15">
    <property type="entry name" value="MUTT_NUDIX FAMILY PROTEIN"/>
    <property type="match status" value="1"/>
</dbReference>
<dbReference type="GO" id="GO:0016787">
    <property type="term" value="F:hydrolase activity"/>
    <property type="evidence" value="ECO:0007669"/>
    <property type="project" value="UniProtKB-KW"/>
</dbReference>
<dbReference type="PANTHER" id="PTHR43046">
    <property type="entry name" value="GDP-MANNOSE MANNOSYL HYDROLASE"/>
    <property type="match status" value="1"/>
</dbReference>
<dbReference type="AlphaFoldDB" id="A0A7U9TIW1"/>
<dbReference type="InterPro" id="IPR000086">
    <property type="entry name" value="NUDIX_hydrolase_dom"/>
</dbReference>
<evidence type="ECO:0000313" key="3">
    <source>
        <dbReference type="EMBL" id="BCR36530.1"/>
    </source>
</evidence>
<sequence length="174" mass="20281">MKPLGPIIIEEGIIQKPDKLRTTVRAVIVNDKHQILMVYSKLYNDYTFPGGGLKEDEDKTKALKRELREELGARKISILKNLGYIEEIKYGLFDQSSIYLQTSIYYLVRIESLGKQRLEYREKVHGIKPTWKNVVEVIEHNQSVMNDTNHTAYGLKTVLMREQIVLEKIKEMDL</sequence>
<dbReference type="Proteomes" id="UP000620133">
    <property type="component" value="Chromosome"/>
</dbReference>
<dbReference type="RefSeq" id="WP_176240061.1">
    <property type="nucleotide sequence ID" value="NZ_AP024412.1"/>
</dbReference>
<dbReference type="Gene3D" id="3.90.79.10">
    <property type="entry name" value="Nucleoside Triphosphate Pyrophosphohydrolase"/>
    <property type="match status" value="1"/>
</dbReference>